<organism evidence="2 3">
    <name type="scientific">Pseudomonas fluorescens</name>
    <dbReference type="NCBI Taxonomy" id="294"/>
    <lineage>
        <taxon>Bacteria</taxon>
        <taxon>Pseudomonadati</taxon>
        <taxon>Pseudomonadota</taxon>
        <taxon>Gammaproteobacteria</taxon>
        <taxon>Pseudomonadales</taxon>
        <taxon>Pseudomonadaceae</taxon>
        <taxon>Pseudomonas</taxon>
    </lineage>
</organism>
<reference evidence="2 3" key="1">
    <citation type="submission" date="2015-01" db="EMBL/GenBank/DDBJ databases">
        <title>Draft Genome Sequence of the Biocontrol and Plant Growth-Promoting Rhizobacteria (PGPR) Pseudomonas fluorescens UM270.</title>
        <authorList>
            <person name="Hernandez-Salmeron J.E."/>
            <person name="Santoyo G."/>
            <person name="Moreno-Hagelsieb G."/>
            <person name="Hernandez-Leon R."/>
        </authorList>
    </citation>
    <scope>NUCLEOTIDE SEQUENCE [LARGE SCALE GENOMIC DNA]</scope>
    <source>
        <strain evidence="2 3">UM270</strain>
    </source>
</reference>
<dbReference type="AlphaFoldDB" id="A0A0D0PGT9"/>
<dbReference type="PATRIC" id="fig|294.124.peg.3733"/>
<gene>
    <name evidence="2" type="ORF">RL74_18115</name>
</gene>
<dbReference type="OrthoDB" id="6764591at2"/>
<name>A0A0D0PGT9_PSEFL</name>
<keyword evidence="1" id="KW-0732">Signal</keyword>
<evidence type="ECO:0000313" key="2">
    <source>
        <dbReference type="EMBL" id="KIQ57978.1"/>
    </source>
</evidence>
<proteinExistence type="predicted"/>
<dbReference type="EMBL" id="JXNZ01000181">
    <property type="protein sequence ID" value="KIQ57978.1"/>
    <property type="molecule type" value="Genomic_DNA"/>
</dbReference>
<accession>A0A0D0PGT9</accession>
<feature type="signal peptide" evidence="1">
    <location>
        <begin position="1"/>
        <end position="25"/>
    </location>
</feature>
<dbReference type="Proteomes" id="UP000032101">
    <property type="component" value="Unassembled WGS sequence"/>
</dbReference>
<sequence length="414" mass="45214">MKGLPVAVRSMVSVMVLAGASAAHGVSKEITAVFRPDPSKPNENTFRNTTPVSGYCASNPADCERENVSSLQWNINSYSNAPIQANHADLRQGATFHVPANWRLAQVTHTGTGETEIVQVRIAGIGSMYFLPVSVIDLVGGGVDMGTAHAMLWGSTWKYAPAPCRSSSESGLNDRAYFFFWKTPVEGNCAKRARYLIPGMEYTSMNFAYELRTPNPLKMSSGQYTGSLVYSIGPGQDFDFGDLMIPNESVITLNFKLDVEHTLKVEVPPGGNRVELVPQEGWQAWLNSGSKPTRLFRDQRFHISASSRFKMRLECQYVSGNTCAISETGSGHTVPVDVRVSLPEGLADVGGQPVDRRPLLRDGSGTELFQPSVYVDRRSGMLHFEVARGSVEEMLDTGAKAYSGSVTVIWDSEV</sequence>
<protein>
    <submittedName>
        <fullName evidence="2">Uncharacterized protein</fullName>
    </submittedName>
</protein>
<dbReference type="RefSeq" id="WP_042731176.1">
    <property type="nucleotide sequence ID" value="NZ_JXNZ01000181.1"/>
</dbReference>
<evidence type="ECO:0000256" key="1">
    <source>
        <dbReference type="SAM" id="SignalP"/>
    </source>
</evidence>
<feature type="chain" id="PRO_5002218481" evidence="1">
    <location>
        <begin position="26"/>
        <end position="414"/>
    </location>
</feature>
<comment type="caution">
    <text evidence="2">The sequence shown here is derived from an EMBL/GenBank/DDBJ whole genome shotgun (WGS) entry which is preliminary data.</text>
</comment>
<evidence type="ECO:0000313" key="3">
    <source>
        <dbReference type="Proteomes" id="UP000032101"/>
    </source>
</evidence>